<feature type="transmembrane region" description="Helical" evidence="1">
    <location>
        <begin position="99"/>
        <end position="116"/>
    </location>
</feature>
<keyword evidence="1" id="KW-1133">Transmembrane helix</keyword>
<evidence type="ECO:0000259" key="2">
    <source>
        <dbReference type="Pfam" id="PF00892"/>
    </source>
</evidence>
<dbReference type="GO" id="GO:0016020">
    <property type="term" value="C:membrane"/>
    <property type="evidence" value="ECO:0007669"/>
    <property type="project" value="InterPro"/>
</dbReference>
<keyword evidence="1" id="KW-0472">Membrane</keyword>
<sequence>MNPPRSILLQGVAFAVLATLSWACNFIAPYVLQGYSIQDFMLVRFMMAGALGVLLLPLYRSQLRGLRPRQWITGMGLGALGYLAYSSCIAGGVIYGGPLMIAAFIGAVPVLQALLGNARDRALRWGQLAMPIALLSLGLGLINLQVLRDPPDANTHLGAGLAFSLGAVLIWLSFSVVNQATMEHLHSRATSAWTCLMMIGAGLAALLLTPLAWASHWLQLPVQGIDTPAAMRLYGWAMLIALLSSVIGAWAWNLASRRLPMVLSGQLIALESFFATALGLAFHGRLPTPAEATGLALILFGTVYAVRIILAPRRSEHCRSAAQ</sequence>
<feature type="domain" description="EamA" evidence="2">
    <location>
        <begin position="160"/>
        <end position="304"/>
    </location>
</feature>
<evidence type="ECO:0000313" key="4">
    <source>
        <dbReference type="Proteomes" id="UP000182894"/>
    </source>
</evidence>
<keyword evidence="4" id="KW-1185">Reference proteome</keyword>
<dbReference type="AlphaFoldDB" id="A0A1G7R407"/>
<dbReference type="Proteomes" id="UP000182894">
    <property type="component" value="Unassembled WGS sequence"/>
</dbReference>
<accession>A0A1G7R407</accession>
<feature type="transmembrane region" description="Helical" evidence="1">
    <location>
        <begin position="159"/>
        <end position="177"/>
    </location>
</feature>
<dbReference type="STRING" id="89065.SAMN05216605_10124"/>
<dbReference type="SUPFAM" id="SSF103481">
    <property type="entry name" value="Multidrug resistance efflux transporter EmrE"/>
    <property type="match status" value="1"/>
</dbReference>
<evidence type="ECO:0000256" key="1">
    <source>
        <dbReference type="SAM" id="Phobius"/>
    </source>
</evidence>
<dbReference type="RefSeq" id="WP_074749384.1">
    <property type="nucleotide sequence ID" value="NZ_FNCO01000001.1"/>
</dbReference>
<dbReference type="InterPro" id="IPR037185">
    <property type="entry name" value="EmrE-like"/>
</dbReference>
<reference evidence="4" key="1">
    <citation type="submission" date="2016-10" db="EMBL/GenBank/DDBJ databases">
        <authorList>
            <person name="Varghese N."/>
            <person name="Submissions S."/>
        </authorList>
    </citation>
    <scope>NUCLEOTIDE SEQUENCE [LARGE SCALE GENOMIC DNA]</scope>
    <source>
        <strain evidence="4">ATCC 700689</strain>
    </source>
</reference>
<gene>
    <name evidence="3" type="ORF">SAMN05216605_10124</name>
</gene>
<feature type="domain" description="EamA" evidence="2">
    <location>
        <begin position="11"/>
        <end position="139"/>
    </location>
</feature>
<feature type="transmembrane region" description="Helical" evidence="1">
    <location>
        <begin position="292"/>
        <end position="310"/>
    </location>
</feature>
<feature type="transmembrane region" description="Helical" evidence="1">
    <location>
        <begin position="233"/>
        <end position="255"/>
    </location>
</feature>
<feature type="transmembrane region" description="Helical" evidence="1">
    <location>
        <begin position="128"/>
        <end position="147"/>
    </location>
</feature>
<feature type="transmembrane region" description="Helical" evidence="1">
    <location>
        <begin position="39"/>
        <end position="59"/>
    </location>
</feature>
<dbReference type="InterPro" id="IPR000620">
    <property type="entry name" value="EamA_dom"/>
</dbReference>
<feature type="transmembrane region" description="Helical" evidence="1">
    <location>
        <begin position="267"/>
        <end position="286"/>
    </location>
</feature>
<feature type="transmembrane region" description="Helical" evidence="1">
    <location>
        <begin position="189"/>
        <end position="213"/>
    </location>
</feature>
<dbReference type="EMBL" id="FNCO01000001">
    <property type="protein sequence ID" value="SDG05468.1"/>
    <property type="molecule type" value="Genomic_DNA"/>
</dbReference>
<evidence type="ECO:0000313" key="3">
    <source>
        <dbReference type="EMBL" id="SDG05468.1"/>
    </source>
</evidence>
<name>A0A1G7R407_9PSED</name>
<dbReference type="OrthoDB" id="7216522at2"/>
<protein>
    <submittedName>
        <fullName evidence="3">Threonine/homoserine efflux transporter RhtA</fullName>
    </submittedName>
</protein>
<proteinExistence type="predicted"/>
<dbReference type="Pfam" id="PF00892">
    <property type="entry name" value="EamA"/>
    <property type="match status" value="2"/>
</dbReference>
<keyword evidence="1" id="KW-0812">Transmembrane</keyword>
<feature type="transmembrane region" description="Helical" evidence="1">
    <location>
        <begin position="71"/>
        <end position="93"/>
    </location>
</feature>
<organism evidence="3 4">
    <name type="scientific">Pseudomonas abietaniphila</name>
    <dbReference type="NCBI Taxonomy" id="89065"/>
    <lineage>
        <taxon>Bacteria</taxon>
        <taxon>Pseudomonadati</taxon>
        <taxon>Pseudomonadota</taxon>
        <taxon>Gammaproteobacteria</taxon>
        <taxon>Pseudomonadales</taxon>
        <taxon>Pseudomonadaceae</taxon>
        <taxon>Pseudomonas</taxon>
    </lineage>
</organism>